<name>W4JQN5_HETIT</name>
<evidence type="ECO:0000256" key="4">
    <source>
        <dbReference type="ARBA" id="ARBA00022816"/>
    </source>
</evidence>
<reference evidence="12 13" key="1">
    <citation type="journal article" date="2012" name="New Phytol.">
        <title>Insight into trade-off between wood decay and parasitism from the genome of a fungal forest pathogen.</title>
        <authorList>
            <person name="Olson A."/>
            <person name="Aerts A."/>
            <person name="Asiegbu F."/>
            <person name="Belbahri L."/>
            <person name="Bouzid O."/>
            <person name="Broberg A."/>
            <person name="Canback B."/>
            <person name="Coutinho P.M."/>
            <person name="Cullen D."/>
            <person name="Dalman K."/>
            <person name="Deflorio G."/>
            <person name="van Diepen L.T."/>
            <person name="Dunand C."/>
            <person name="Duplessis S."/>
            <person name="Durling M."/>
            <person name="Gonthier P."/>
            <person name="Grimwood J."/>
            <person name="Fossdal C.G."/>
            <person name="Hansson D."/>
            <person name="Henrissat B."/>
            <person name="Hietala A."/>
            <person name="Himmelstrand K."/>
            <person name="Hoffmeister D."/>
            <person name="Hogberg N."/>
            <person name="James T.Y."/>
            <person name="Karlsson M."/>
            <person name="Kohler A."/>
            <person name="Kues U."/>
            <person name="Lee Y.H."/>
            <person name="Lin Y.C."/>
            <person name="Lind M."/>
            <person name="Lindquist E."/>
            <person name="Lombard V."/>
            <person name="Lucas S."/>
            <person name="Lunden K."/>
            <person name="Morin E."/>
            <person name="Murat C."/>
            <person name="Park J."/>
            <person name="Raffaello T."/>
            <person name="Rouze P."/>
            <person name="Salamov A."/>
            <person name="Schmutz J."/>
            <person name="Solheim H."/>
            <person name="Stahlberg J."/>
            <person name="Velez H."/>
            <person name="de Vries R.P."/>
            <person name="Wiebenga A."/>
            <person name="Woodward S."/>
            <person name="Yakovlev I."/>
            <person name="Garbelotto M."/>
            <person name="Martin F."/>
            <person name="Grigoriev I.V."/>
            <person name="Stenlid J."/>
        </authorList>
    </citation>
    <scope>NUCLEOTIDE SEQUENCE [LARGE SCALE GENOMIC DNA]</scope>
    <source>
        <strain evidence="12 13">TC 32-1</strain>
    </source>
</reference>
<comment type="subcellular location">
    <subcellularLocation>
        <location evidence="1">Nucleus</location>
        <location evidence="1">Nuclear pore complex</location>
    </subcellularLocation>
</comment>
<evidence type="ECO:0000256" key="10">
    <source>
        <dbReference type="ARBA" id="ARBA00029983"/>
    </source>
</evidence>
<protein>
    <recommendedName>
        <fullName evidence="9">mRNA export factor GLE1</fullName>
    </recommendedName>
    <alternativeName>
        <fullName evidence="10">Nucleoporin GLE1</fullName>
    </alternativeName>
</protein>
<dbReference type="GO" id="GO:0000822">
    <property type="term" value="F:inositol hexakisphosphate binding"/>
    <property type="evidence" value="ECO:0007669"/>
    <property type="project" value="TreeGrafter"/>
</dbReference>
<dbReference type="PANTHER" id="PTHR12960">
    <property type="entry name" value="GLE-1-RELATED"/>
    <property type="match status" value="1"/>
</dbReference>
<feature type="region of interest" description="Disordered" evidence="11">
    <location>
        <begin position="120"/>
        <end position="178"/>
    </location>
</feature>
<dbReference type="RefSeq" id="XP_009552509.1">
    <property type="nucleotide sequence ID" value="XM_009554214.1"/>
</dbReference>
<evidence type="ECO:0000256" key="1">
    <source>
        <dbReference type="ARBA" id="ARBA00004567"/>
    </source>
</evidence>
<keyword evidence="4" id="KW-0509">mRNA transport</keyword>
<evidence type="ECO:0000256" key="5">
    <source>
        <dbReference type="ARBA" id="ARBA00022927"/>
    </source>
</evidence>
<dbReference type="GO" id="GO:0005737">
    <property type="term" value="C:cytoplasm"/>
    <property type="evidence" value="ECO:0007669"/>
    <property type="project" value="TreeGrafter"/>
</dbReference>
<dbReference type="HOGENOM" id="CLU_020872_1_0_1"/>
<evidence type="ECO:0000256" key="9">
    <source>
        <dbReference type="ARBA" id="ARBA00026227"/>
    </source>
</evidence>
<dbReference type="GO" id="GO:0005543">
    <property type="term" value="F:phospholipid binding"/>
    <property type="evidence" value="ECO:0007669"/>
    <property type="project" value="TreeGrafter"/>
</dbReference>
<organism evidence="12 13">
    <name type="scientific">Heterobasidion irregulare (strain TC 32-1)</name>
    <dbReference type="NCBI Taxonomy" id="747525"/>
    <lineage>
        <taxon>Eukaryota</taxon>
        <taxon>Fungi</taxon>
        <taxon>Dikarya</taxon>
        <taxon>Basidiomycota</taxon>
        <taxon>Agaricomycotina</taxon>
        <taxon>Agaricomycetes</taxon>
        <taxon>Russulales</taxon>
        <taxon>Bondarzewiaceae</taxon>
        <taxon>Heterobasidion</taxon>
        <taxon>Heterobasidion annosum species complex</taxon>
    </lineage>
</organism>
<evidence type="ECO:0000256" key="7">
    <source>
        <dbReference type="ARBA" id="ARBA00023132"/>
    </source>
</evidence>
<dbReference type="eggNOG" id="KOG2412">
    <property type="taxonomic scope" value="Eukaryota"/>
</dbReference>
<keyword evidence="7" id="KW-0906">Nuclear pore complex</keyword>
<evidence type="ECO:0000256" key="6">
    <source>
        <dbReference type="ARBA" id="ARBA00023010"/>
    </source>
</evidence>
<dbReference type="Gene3D" id="1.25.40.510">
    <property type="entry name" value="GLE1-like"/>
    <property type="match status" value="1"/>
</dbReference>
<keyword evidence="3" id="KW-0813">Transport</keyword>
<keyword evidence="5" id="KW-0653">Protein transport</keyword>
<keyword evidence="6" id="KW-0811">Translocation</keyword>
<dbReference type="OrthoDB" id="420884at2759"/>
<dbReference type="PANTHER" id="PTHR12960:SF0">
    <property type="entry name" value="MRNA EXPORT FACTOR GLE1"/>
    <property type="match status" value="1"/>
</dbReference>
<dbReference type="InterPro" id="IPR038506">
    <property type="entry name" value="GLE1-like_sf"/>
</dbReference>
<dbReference type="InterPro" id="IPR012476">
    <property type="entry name" value="GLE1"/>
</dbReference>
<gene>
    <name evidence="12" type="ORF">HETIRDRAFT_56728</name>
</gene>
<dbReference type="GO" id="GO:0015031">
    <property type="term" value="P:protein transport"/>
    <property type="evidence" value="ECO:0007669"/>
    <property type="project" value="UniProtKB-KW"/>
</dbReference>
<accession>W4JQN5</accession>
<dbReference type="STRING" id="747525.W4JQN5"/>
<proteinExistence type="inferred from homology"/>
<keyword evidence="8" id="KW-0539">Nucleus</keyword>
<evidence type="ECO:0000256" key="11">
    <source>
        <dbReference type="SAM" id="MobiDB-lite"/>
    </source>
</evidence>
<dbReference type="Proteomes" id="UP000030671">
    <property type="component" value="Unassembled WGS sequence"/>
</dbReference>
<dbReference type="EMBL" id="KI925466">
    <property type="protein sequence ID" value="ETW75206.1"/>
    <property type="molecule type" value="Genomic_DNA"/>
</dbReference>
<evidence type="ECO:0000256" key="2">
    <source>
        <dbReference type="ARBA" id="ARBA00011056"/>
    </source>
</evidence>
<keyword evidence="13" id="KW-1185">Reference proteome</keyword>
<dbReference type="InParanoid" id="W4JQN5"/>
<dbReference type="GO" id="GO:0031369">
    <property type="term" value="F:translation initiation factor binding"/>
    <property type="evidence" value="ECO:0007669"/>
    <property type="project" value="TreeGrafter"/>
</dbReference>
<dbReference type="GO" id="GO:0016973">
    <property type="term" value="P:poly(A)+ mRNA export from nucleus"/>
    <property type="evidence" value="ECO:0007669"/>
    <property type="project" value="InterPro"/>
</dbReference>
<comment type="similarity">
    <text evidence="2">Belongs to the GLE1 family.</text>
</comment>
<sequence>MEDTVAAIRLRVRHQDPYEEWERKTRIDAFHTARREEAETQSQHHKEQETSRLHDSKRQADLFAKEFETVQAQLSALKIRKQREEQEIMARWKVRERKIWERIDAAIKLEEDRSRVKLEAERKAKEEDLKKKKAEEEKRKVEEQRKKEEEERKRNEAEEGKKRREKEEEDKKKQEDMERVRSELLMNEVEQRRALGLTFAEDDWKHARAALKQLKAGPMRMVKGNKELKKLWNEQRRKIVPKVGQLTNDAQSIFEISQQIVTFLHPELPREVYYALLSSLSKSILLQAETEVTAEKRSAGPLAQMTINLMCSIEGFTEIFWAKLCQRVGGWPVPISIPSTDVDGPWTNDTRKKAMGYREEESAADYTMRVTGILRVYFAMMFAQVEQALDRPFATQRYWTYFSRMLGQPSLFASPLSAEILSVALDVGGAQAKDIWGMQWIKMLAMVYEGVTTGMTGTGMKIGGDTPDGRAAQVRVQLEVERALRGTS</sequence>
<feature type="region of interest" description="Disordered" evidence="11">
    <location>
        <begin position="33"/>
        <end position="58"/>
    </location>
</feature>
<dbReference type="GO" id="GO:0044614">
    <property type="term" value="C:nuclear pore cytoplasmic filaments"/>
    <property type="evidence" value="ECO:0007669"/>
    <property type="project" value="TreeGrafter"/>
</dbReference>
<dbReference type="Pfam" id="PF07817">
    <property type="entry name" value="GLE1"/>
    <property type="match status" value="1"/>
</dbReference>
<dbReference type="GeneID" id="20678371"/>
<evidence type="ECO:0000256" key="3">
    <source>
        <dbReference type="ARBA" id="ARBA00022448"/>
    </source>
</evidence>
<dbReference type="KEGG" id="hir:HETIRDRAFT_56728"/>
<dbReference type="FunCoup" id="W4JQN5">
    <property type="interactions" value="86"/>
</dbReference>
<evidence type="ECO:0000256" key="8">
    <source>
        <dbReference type="ARBA" id="ARBA00023242"/>
    </source>
</evidence>
<dbReference type="AlphaFoldDB" id="W4JQN5"/>
<evidence type="ECO:0000313" key="12">
    <source>
        <dbReference type="EMBL" id="ETW75206.1"/>
    </source>
</evidence>
<evidence type="ECO:0000313" key="13">
    <source>
        <dbReference type="Proteomes" id="UP000030671"/>
    </source>
</evidence>